<dbReference type="OrthoDB" id="7295497at2759"/>
<dbReference type="GO" id="GO:0005634">
    <property type="term" value="C:nucleus"/>
    <property type="evidence" value="ECO:0007669"/>
    <property type="project" value="UniProtKB-SubCell"/>
</dbReference>
<feature type="domain" description="C2H2-type" evidence="17">
    <location>
        <begin position="391"/>
        <end position="418"/>
    </location>
</feature>
<evidence type="ECO:0000256" key="11">
    <source>
        <dbReference type="ARBA" id="ARBA00023125"/>
    </source>
</evidence>
<feature type="domain" description="C2H2-type" evidence="17">
    <location>
        <begin position="167"/>
        <end position="194"/>
    </location>
</feature>
<dbReference type="SUPFAM" id="SSF57667">
    <property type="entry name" value="beta-beta-alpha zinc fingers"/>
    <property type="match status" value="7"/>
</dbReference>
<evidence type="ECO:0000256" key="15">
    <source>
        <dbReference type="PROSITE-ProRule" id="PRU00042"/>
    </source>
</evidence>
<dbReference type="InterPro" id="IPR036236">
    <property type="entry name" value="Znf_C2H2_sf"/>
</dbReference>
<dbReference type="Proteomes" id="UP000515135">
    <property type="component" value="Unplaced"/>
</dbReference>
<feature type="domain" description="C2H2-type" evidence="17">
    <location>
        <begin position="195"/>
        <end position="222"/>
    </location>
</feature>
<keyword evidence="10" id="KW-0805">Transcription regulation</keyword>
<dbReference type="FunFam" id="3.30.160.60:FF:000502">
    <property type="entry name" value="Zinc finger protein 710"/>
    <property type="match status" value="1"/>
</dbReference>
<keyword evidence="5" id="KW-0479">Metal-binding</keyword>
<feature type="domain" description="C2H2-type" evidence="17">
    <location>
        <begin position="139"/>
        <end position="166"/>
    </location>
</feature>
<feature type="compositionally biased region" description="Acidic residues" evidence="16">
    <location>
        <begin position="474"/>
        <end position="487"/>
    </location>
</feature>
<keyword evidence="13" id="KW-0539">Nucleus</keyword>
<feature type="domain" description="C2H2-type" evidence="17">
    <location>
        <begin position="419"/>
        <end position="442"/>
    </location>
</feature>
<keyword evidence="7 15" id="KW-0863">Zinc-finger</keyword>
<evidence type="ECO:0000313" key="18">
    <source>
        <dbReference type="Proteomes" id="UP000515135"/>
    </source>
</evidence>
<feature type="compositionally biased region" description="Pro residues" evidence="16">
    <location>
        <begin position="648"/>
        <end position="657"/>
    </location>
</feature>
<feature type="domain" description="C2H2-type" evidence="17">
    <location>
        <begin position="363"/>
        <end position="390"/>
    </location>
</feature>
<keyword evidence="18" id="KW-1185">Reference proteome</keyword>
<dbReference type="Pfam" id="PF00096">
    <property type="entry name" value="zf-C2H2"/>
    <property type="match status" value="10"/>
</dbReference>
<evidence type="ECO:0000256" key="9">
    <source>
        <dbReference type="ARBA" id="ARBA00022843"/>
    </source>
</evidence>
<dbReference type="GO" id="GO:0008270">
    <property type="term" value="F:zinc ion binding"/>
    <property type="evidence" value="ECO:0007669"/>
    <property type="project" value="UniProtKB-KW"/>
</dbReference>
<keyword evidence="8" id="KW-0862">Zinc</keyword>
<feature type="region of interest" description="Disordered" evidence="16">
    <location>
        <begin position="1"/>
        <end position="26"/>
    </location>
</feature>
<feature type="domain" description="C2H2-type" evidence="17">
    <location>
        <begin position="307"/>
        <end position="334"/>
    </location>
</feature>
<dbReference type="InterPro" id="IPR013087">
    <property type="entry name" value="Znf_C2H2_type"/>
</dbReference>
<dbReference type="GeneID" id="109482366"/>
<dbReference type="FunFam" id="3.30.160.60:FF:000186">
    <property type="entry name" value="Zinc finger protein 366"/>
    <property type="match status" value="1"/>
</dbReference>
<proteinExistence type="inferred from homology"/>
<feature type="domain" description="C2H2-type" evidence="17">
    <location>
        <begin position="223"/>
        <end position="250"/>
    </location>
</feature>
<dbReference type="RefSeq" id="XP_019640615.1">
    <property type="nucleotide sequence ID" value="XM_019785056.1"/>
</dbReference>
<keyword evidence="11" id="KW-0238">DNA-binding</keyword>
<dbReference type="PANTHER" id="PTHR16515">
    <property type="entry name" value="PR DOMAIN ZINC FINGER PROTEIN"/>
    <property type="match status" value="1"/>
</dbReference>
<feature type="domain" description="C2H2-type" evidence="17">
    <location>
        <begin position="335"/>
        <end position="362"/>
    </location>
</feature>
<keyword evidence="9" id="KW-0832">Ubl conjugation</keyword>
<dbReference type="PANTHER" id="PTHR16515:SF2">
    <property type="entry name" value="PR DOMAIN ZINC FINGER PROTEIN 4"/>
    <property type="match status" value="1"/>
</dbReference>
<evidence type="ECO:0000259" key="17">
    <source>
        <dbReference type="PROSITE" id="PS50157"/>
    </source>
</evidence>
<feature type="domain" description="C2H2-type" evidence="17">
    <location>
        <begin position="251"/>
        <end position="278"/>
    </location>
</feature>
<name>A0A6P4ZHF3_BRABE</name>
<evidence type="ECO:0000313" key="19">
    <source>
        <dbReference type="RefSeq" id="XP_019640615.1"/>
    </source>
</evidence>
<comment type="function">
    <text evidence="1">May be involved in transcriptional regulation.</text>
</comment>
<dbReference type="Gene3D" id="3.30.160.60">
    <property type="entry name" value="Classic Zinc Finger"/>
    <property type="match status" value="10"/>
</dbReference>
<evidence type="ECO:0000256" key="7">
    <source>
        <dbReference type="ARBA" id="ARBA00022771"/>
    </source>
</evidence>
<dbReference type="FunFam" id="3.30.160.60:FF:000100">
    <property type="entry name" value="Zinc finger 45-like"/>
    <property type="match status" value="1"/>
</dbReference>
<evidence type="ECO:0000256" key="14">
    <source>
        <dbReference type="ARBA" id="ARBA00069175"/>
    </source>
</evidence>
<evidence type="ECO:0000256" key="5">
    <source>
        <dbReference type="ARBA" id="ARBA00022723"/>
    </source>
</evidence>
<dbReference type="GO" id="GO:0003677">
    <property type="term" value="F:DNA binding"/>
    <property type="evidence" value="ECO:0007669"/>
    <property type="project" value="UniProtKB-KW"/>
</dbReference>
<keyword evidence="12" id="KW-0804">Transcription</keyword>
<evidence type="ECO:0000256" key="10">
    <source>
        <dbReference type="ARBA" id="ARBA00023015"/>
    </source>
</evidence>
<dbReference type="SMART" id="SM00355">
    <property type="entry name" value="ZnF_C2H2"/>
    <property type="match status" value="12"/>
</dbReference>
<dbReference type="AlphaFoldDB" id="A0A6P4ZHF3"/>
<organism evidence="18 19">
    <name type="scientific">Branchiostoma belcheri</name>
    <name type="common">Amphioxus</name>
    <dbReference type="NCBI Taxonomy" id="7741"/>
    <lineage>
        <taxon>Eukaryota</taxon>
        <taxon>Metazoa</taxon>
        <taxon>Chordata</taxon>
        <taxon>Cephalochordata</taxon>
        <taxon>Leptocardii</taxon>
        <taxon>Amphioxiformes</taxon>
        <taxon>Branchiostomatidae</taxon>
        <taxon>Branchiostoma</taxon>
    </lineage>
</organism>
<dbReference type="PROSITE" id="PS00028">
    <property type="entry name" value="ZINC_FINGER_C2H2_1"/>
    <property type="match status" value="12"/>
</dbReference>
<dbReference type="FunFam" id="3.30.160.60:FF:000182">
    <property type="entry name" value="zinc finger protein 366"/>
    <property type="match status" value="1"/>
</dbReference>
<dbReference type="FunFam" id="3.30.160.60:FF:000325">
    <property type="entry name" value="ZFP90 zinc finger protein"/>
    <property type="match status" value="1"/>
</dbReference>
<dbReference type="PROSITE" id="PS50157">
    <property type="entry name" value="ZINC_FINGER_C2H2_2"/>
    <property type="match status" value="12"/>
</dbReference>
<evidence type="ECO:0000256" key="2">
    <source>
        <dbReference type="ARBA" id="ARBA00004123"/>
    </source>
</evidence>
<evidence type="ECO:0000256" key="1">
    <source>
        <dbReference type="ARBA" id="ARBA00003767"/>
    </source>
</evidence>
<evidence type="ECO:0000256" key="13">
    <source>
        <dbReference type="ARBA" id="ARBA00023242"/>
    </source>
</evidence>
<dbReference type="KEGG" id="bbel:109482366"/>
<comment type="subcellular location">
    <subcellularLocation>
        <location evidence="2">Nucleus</location>
    </subcellularLocation>
</comment>
<protein>
    <recommendedName>
        <fullName evidence="14">Zinc finger protein 710</fullName>
    </recommendedName>
</protein>
<evidence type="ECO:0000256" key="12">
    <source>
        <dbReference type="ARBA" id="ARBA00023163"/>
    </source>
</evidence>
<dbReference type="GO" id="GO:0010468">
    <property type="term" value="P:regulation of gene expression"/>
    <property type="evidence" value="ECO:0007669"/>
    <property type="project" value="TreeGrafter"/>
</dbReference>
<feature type="compositionally biased region" description="Acidic residues" evidence="16">
    <location>
        <begin position="497"/>
        <end position="511"/>
    </location>
</feature>
<feature type="domain" description="C2H2-type" evidence="17">
    <location>
        <begin position="609"/>
        <end position="637"/>
    </location>
</feature>
<feature type="region of interest" description="Disordered" evidence="16">
    <location>
        <begin position="458"/>
        <end position="567"/>
    </location>
</feature>
<dbReference type="FunFam" id="3.30.160.60:FF:000451">
    <property type="entry name" value="Zinc finger protein 710"/>
    <property type="match status" value="1"/>
</dbReference>
<evidence type="ECO:0000256" key="6">
    <source>
        <dbReference type="ARBA" id="ARBA00022737"/>
    </source>
</evidence>
<evidence type="ECO:0000256" key="16">
    <source>
        <dbReference type="SAM" id="MobiDB-lite"/>
    </source>
</evidence>
<dbReference type="FunFam" id="3.30.160.60:FF:000161">
    <property type="entry name" value="Zinc finger protein 366"/>
    <property type="match status" value="1"/>
</dbReference>
<dbReference type="FunFam" id="3.30.160.60:FF:000191">
    <property type="entry name" value="zinc finger protein 366"/>
    <property type="match status" value="1"/>
</dbReference>
<keyword evidence="6" id="KW-0677">Repeat</keyword>
<evidence type="ECO:0000256" key="4">
    <source>
        <dbReference type="ARBA" id="ARBA00022499"/>
    </source>
</evidence>
<feature type="domain" description="C2H2-type" evidence="17">
    <location>
        <begin position="279"/>
        <end position="306"/>
    </location>
</feature>
<sequence>MAAKESSYAMDPNRTAPNHGEVESCSPARTQHHLTSNGDIADLRIDFEPDQLGFFPSGSLKNEHYANQHESDIDFDDETEPHVKNHNPQAQTVHDSYMPAICVSTNGSKLDIPSNERLDLTVAIDDDACIIDEEGKKRWRCNQCPKMYSSKHNLMTHVLGHSGIKPHACQECGKLFKQLSHLNTHMLVHGGVRPHRCQVCDKTFTQSSHLKRHMMQHTESRPHTCGICGRGFAYPSELKSHEAKHADSKDNICVECGAEFLSLAMLKRHLATHRGPNSYQCTECDKTFMYPSQLNNHLMKHRDIRPHICSECGMEFFQIHHLKQHALTHRGVKEHKCPICGREFTLHANMKRHLQIHSNSRDFRCNVCGRAFNQRQTLKAHMVTHSEVKPYKCKVCGKEFTRFHNLSGHMHLHSDSKPFKCSHCNSKFTLKGNLMRHMKVKHGIDGTTATRAAIAARMGDGENSEDNSMHMSDDMEGSYEGNTDEGMDTSFSSGGPAEEEEDLEEEEEDGSFQENETDSKHILPLGNDGEQVDSVSSQPPVLDPGPTALPPTAVSLPLTKEEPISPPHVESRYLDMTRPLHHMVDSPPIDVSLLYRSQPGPKPRVPQKFECALCPTRFTQRGNMLRHMRQKHWEDYQRTYVRAEPDVQHPPPPPSPPNRNICPPQGVKTEPQSPLIGQSSQYFVSGPPGSGLPHHNVPKLHFKKRHLAGGDHWDVNVFLREAVDSIPPPPPITSTDRTQYGYALGEYSNYHNATPSISNESDLGWTPPVLDLPKGLHV</sequence>
<accession>A0A6P4ZHF3</accession>
<comment type="similarity">
    <text evidence="3">Belongs to the krueppel C2H2-type zinc-finger protein family.</text>
</comment>
<feature type="compositionally biased region" description="Polar residues" evidence="16">
    <location>
        <begin position="670"/>
        <end position="683"/>
    </location>
</feature>
<keyword evidence="4" id="KW-1017">Isopeptide bond</keyword>
<evidence type="ECO:0000256" key="8">
    <source>
        <dbReference type="ARBA" id="ARBA00022833"/>
    </source>
</evidence>
<reference evidence="19" key="1">
    <citation type="submission" date="2025-08" db="UniProtKB">
        <authorList>
            <consortium name="RefSeq"/>
        </authorList>
    </citation>
    <scope>IDENTIFICATION</scope>
    <source>
        <tissue evidence="19">Gonad</tissue>
    </source>
</reference>
<dbReference type="InterPro" id="IPR050331">
    <property type="entry name" value="Zinc_finger"/>
</dbReference>
<gene>
    <name evidence="19" type="primary">LOC109482366</name>
</gene>
<feature type="region of interest" description="Disordered" evidence="16">
    <location>
        <begin position="644"/>
        <end position="697"/>
    </location>
</feature>
<evidence type="ECO:0000256" key="3">
    <source>
        <dbReference type="ARBA" id="ARBA00006991"/>
    </source>
</evidence>